<evidence type="ECO:0000313" key="1">
    <source>
        <dbReference type="EMBL" id="TGE23695.1"/>
    </source>
</evidence>
<dbReference type="OrthoDB" id="7058586at2"/>
<dbReference type="AlphaFoldDB" id="A0A4Z0Q1Y8"/>
<organism evidence="1 2">
    <name type="scientific">Hymenobacter aquaticus</name>
    <dbReference type="NCBI Taxonomy" id="1867101"/>
    <lineage>
        <taxon>Bacteria</taxon>
        <taxon>Pseudomonadati</taxon>
        <taxon>Bacteroidota</taxon>
        <taxon>Cytophagia</taxon>
        <taxon>Cytophagales</taxon>
        <taxon>Hymenobacteraceae</taxon>
        <taxon>Hymenobacter</taxon>
    </lineage>
</organism>
<reference evidence="1 2" key="1">
    <citation type="submission" date="2019-04" db="EMBL/GenBank/DDBJ databases">
        <authorList>
            <person name="Feng G."/>
            <person name="Zhang J."/>
            <person name="Zhu H."/>
        </authorList>
    </citation>
    <scope>NUCLEOTIDE SEQUENCE [LARGE SCALE GENOMIC DNA]</scope>
    <source>
        <strain evidence="1 2">JCM 31653</strain>
    </source>
</reference>
<gene>
    <name evidence="1" type="ORF">E5K00_00340</name>
</gene>
<comment type="caution">
    <text evidence="1">The sequence shown here is derived from an EMBL/GenBank/DDBJ whole genome shotgun (WGS) entry which is preliminary data.</text>
</comment>
<dbReference type="InterPro" id="IPR021295">
    <property type="entry name" value="DUF2867"/>
</dbReference>
<proteinExistence type="predicted"/>
<evidence type="ECO:0000313" key="2">
    <source>
        <dbReference type="Proteomes" id="UP000297549"/>
    </source>
</evidence>
<keyword evidence="2" id="KW-1185">Reference proteome</keyword>
<protein>
    <submittedName>
        <fullName evidence="1">DUF2867 domain-containing protein</fullName>
    </submittedName>
</protein>
<dbReference type="Proteomes" id="UP000297549">
    <property type="component" value="Unassembled WGS sequence"/>
</dbReference>
<sequence>MSRITVDLVPLPRHSALAATPAHYTDAYRLPLPAHAPHGAAAVAQWLFGPGPAWVGYLMKLRDWLVRPFGLRTFPAAARPPQGATLEVGGRLGPFRVFAVGPREVILGQDDRHLDFRVSVLVEAPAGPAAVVTTVVQFHNWFGRAYFTLIKPFHHLVVPALLRRAAQKPGV</sequence>
<name>A0A4Z0Q1Y8_9BACT</name>
<dbReference type="RefSeq" id="WP_135460613.1">
    <property type="nucleotide sequence ID" value="NZ_SRLC01000001.1"/>
</dbReference>
<accession>A0A4Z0Q1Y8</accession>
<dbReference type="Pfam" id="PF11066">
    <property type="entry name" value="DUF2867"/>
    <property type="match status" value="1"/>
</dbReference>
<dbReference type="EMBL" id="SRLC01000001">
    <property type="protein sequence ID" value="TGE23695.1"/>
    <property type="molecule type" value="Genomic_DNA"/>
</dbReference>